<dbReference type="Gene3D" id="3.40.50.1820">
    <property type="entry name" value="alpha/beta hydrolase"/>
    <property type="match status" value="1"/>
</dbReference>
<sequence>MSAEDYILGPILDECHRITGATSGGVGLLGCEMGGQAALRLAYRHPDKFPIAAAIAPAIDFHLGMRHGHDWADGELFDTLWEIFDEPEQARQETAILHVHPLNWPRHQWLVSSSNDARWHDGAVRLSSKLIALGIPHTAILDENTHEDLVSAFADDAISFIMKSLEAEARRVS</sequence>
<dbReference type="SUPFAM" id="SSF53474">
    <property type="entry name" value="alpha/beta-Hydrolases"/>
    <property type="match status" value="1"/>
</dbReference>
<protein>
    <recommendedName>
        <fullName evidence="2">Esterase</fullName>
    </recommendedName>
</protein>
<reference evidence="1" key="1">
    <citation type="journal article" date="2010" name="ISME J.">
        <title>Metagenome of the Mediterranean deep chlorophyll maximum studied by direct and fosmid library 454 pyrosequencing.</title>
        <authorList>
            <person name="Ghai R."/>
            <person name="Martin-Cuadrado A.B."/>
            <person name="Molto A.G."/>
            <person name="Heredia I.G."/>
            <person name="Cabrera R."/>
            <person name="Martin J."/>
            <person name="Verdu M."/>
            <person name="Deschamps P."/>
            <person name="Moreira D."/>
            <person name="Lopez-Garcia P."/>
            <person name="Mira A."/>
            <person name="Rodriguez-Valera F."/>
        </authorList>
    </citation>
    <scope>NUCLEOTIDE SEQUENCE</scope>
</reference>
<name>D6PD60_9BACT</name>
<organism evidence="1">
    <name type="scientific">uncultured marine bacterium MedDCM-OCT-S04-C7</name>
    <dbReference type="NCBI Taxonomy" id="743059"/>
    <lineage>
        <taxon>Bacteria</taxon>
        <taxon>environmental samples</taxon>
    </lineage>
</organism>
<dbReference type="InterPro" id="IPR000801">
    <property type="entry name" value="Esterase-like"/>
</dbReference>
<dbReference type="InterPro" id="IPR029058">
    <property type="entry name" value="AB_hydrolase_fold"/>
</dbReference>
<proteinExistence type="predicted"/>
<dbReference type="Pfam" id="PF00756">
    <property type="entry name" value="Esterase"/>
    <property type="match status" value="1"/>
</dbReference>
<dbReference type="EMBL" id="GU942992">
    <property type="protein sequence ID" value="ADD93661.1"/>
    <property type="molecule type" value="Genomic_DNA"/>
</dbReference>
<evidence type="ECO:0000313" key="1">
    <source>
        <dbReference type="EMBL" id="ADD93661.1"/>
    </source>
</evidence>
<dbReference type="AlphaFoldDB" id="D6PD60"/>
<accession>D6PD60</accession>
<evidence type="ECO:0008006" key="2">
    <source>
        <dbReference type="Google" id="ProtNLM"/>
    </source>
</evidence>